<evidence type="ECO:0000259" key="2">
    <source>
        <dbReference type="PROSITE" id="PS51071"/>
    </source>
</evidence>
<organism evidence="3 4">
    <name type="scientific">Paracoccus broussonetiae</name>
    <dbReference type="NCBI Taxonomy" id="3075834"/>
    <lineage>
        <taxon>Bacteria</taxon>
        <taxon>Pseudomonadati</taxon>
        <taxon>Pseudomonadota</taxon>
        <taxon>Alphaproteobacteria</taxon>
        <taxon>Rhodobacterales</taxon>
        <taxon>Paracoccaceae</taxon>
        <taxon>Paracoccus</taxon>
    </lineage>
</organism>
<dbReference type="PANTHER" id="PTHR30514">
    <property type="entry name" value="GLUCOKINASE"/>
    <property type="match status" value="1"/>
</dbReference>
<protein>
    <submittedName>
        <fullName evidence="3">MurR/RpiR family transcriptional regulator</fullName>
    </submittedName>
</protein>
<dbReference type="PANTHER" id="PTHR30514:SF18">
    <property type="entry name" value="RPIR-FAMILY TRANSCRIPTIONAL REGULATOR"/>
    <property type="match status" value="1"/>
</dbReference>
<dbReference type="InterPro" id="IPR009057">
    <property type="entry name" value="Homeodomain-like_sf"/>
</dbReference>
<evidence type="ECO:0000313" key="4">
    <source>
        <dbReference type="Proteomes" id="UP001251085"/>
    </source>
</evidence>
<dbReference type="InterPro" id="IPR000281">
    <property type="entry name" value="HTH_RpiR"/>
</dbReference>
<proteinExistence type="predicted"/>
<keyword evidence="4" id="KW-1185">Reference proteome</keyword>
<dbReference type="Gene3D" id="1.10.10.10">
    <property type="entry name" value="Winged helix-like DNA-binding domain superfamily/Winged helix DNA-binding domain"/>
    <property type="match status" value="1"/>
</dbReference>
<evidence type="ECO:0000256" key="1">
    <source>
        <dbReference type="SAM" id="MobiDB-lite"/>
    </source>
</evidence>
<sequence>MARISGARSFCHSTSTSIVIAFPSHRRLCAKVGLIVLLQVLVCGIFLSRTDGVCLRAGRPEGWGKGEGGMTRKQRHRGDPETKNPAAPQGPVESRILAALKRATPTESLIGKHMQANLGTLSYETAASLAKKLGVGEASVGRFCRVLGYRHFRELKAALRDELDRKTQDRAFLLGDRLKALHQQMQSGPAARNIGMEREIAAVMRNYEIARSPEFARVAHRLSHCAEVFITGFQPEEGHAVYMARLLQYLRPRVRLVDSRSGHFSDVLLDAPDNSCILIMDMRRYSRLTRELAERARAAGLSVILLTDQHCDWGRDSVDDVLEVATDLNQFMDSSSGFVSLSSLLINEVFNLLGPQVVDRMKQMSEIYAETIGHIHPDHDEIGERRR</sequence>
<dbReference type="SUPFAM" id="SSF53697">
    <property type="entry name" value="SIS domain"/>
    <property type="match status" value="1"/>
</dbReference>
<dbReference type="Gene3D" id="3.40.50.10490">
    <property type="entry name" value="Glucose-6-phosphate isomerase like protein, domain 1"/>
    <property type="match status" value="1"/>
</dbReference>
<name>A0ABU3EL45_9RHOB</name>
<feature type="region of interest" description="Disordered" evidence="1">
    <location>
        <begin position="64"/>
        <end position="90"/>
    </location>
</feature>
<dbReference type="InterPro" id="IPR036388">
    <property type="entry name" value="WH-like_DNA-bd_sf"/>
</dbReference>
<dbReference type="InterPro" id="IPR046348">
    <property type="entry name" value="SIS_dom_sf"/>
</dbReference>
<feature type="domain" description="HTH rpiR-type" evidence="2">
    <location>
        <begin position="90"/>
        <end position="166"/>
    </location>
</feature>
<dbReference type="InterPro" id="IPR047640">
    <property type="entry name" value="RpiR-like"/>
</dbReference>
<dbReference type="EMBL" id="JAVRQI010000018">
    <property type="protein sequence ID" value="MDT1064160.1"/>
    <property type="molecule type" value="Genomic_DNA"/>
</dbReference>
<dbReference type="Proteomes" id="UP001251085">
    <property type="component" value="Unassembled WGS sequence"/>
</dbReference>
<dbReference type="Pfam" id="PF01418">
    <property type="entry name" value="HTH_6"/>
    <property type="match status" value="1"/>
</dbReference>
<dbReference type="PROSITE" id="PS51071">
    <property type="entry name" value="HTH_RPIR"/>
    <property type="match status" value="1"/>
</dbReference>
<accession>A0ABU3EL45</accession>
<dbReference type="RefSeq" id="WP_311761248.1">
    <property type="nucleotide sequence ID" value="NZ_JAVRQI010000018.1"/>
</dbReference>
<evidence type="ECO:0000313" key="3">
    <source>
        <dbReference type="EMBL" id="MDT1064160.1"/>
    </source>
</evidence>
<gene>
    <name evidence="3" type="ORF">RM190_20020</name>
</gene>
<reference evidence="4" key="1">
    <citation type="submission" date="2023-07" db="EMBL/GenBank/DDBJ databases">
        <title>Characterization of two Paracoccaceae strains isolated from Phycosphere and proposal of Xinfangfangia lacusdiani sp. nov.</title>
        <authorList>
            <person name="Deng Y."/>
            <person name="Zhang Y.Q."/>
        </authorList>
    </citation>
    <scope>NUCLEOTIDE SEQUENCE [LARGE SCALE GENOMIC DNA]</scope>
    <source>
        <strain evidence="4">CPCC 101403</strain>
    </source>
</reference>
<dbReference type="SUPFAM" id="SSF46689">
    <property type="entry name" value="Homeodomain-like"/>
    <property type="match status" value="1"/>
</dbReference>
<comment type="caution">
    <text evidence="3">The sequence shown here is derived from an EMBL/GenBank/DDBJ whole genome shotgun (WGS) entry which is preliminary data.</text>
</comment>